<dbReference type="FunFam" id="3.40.1180.10:FF:000001">
    <property type="entry name" value="(2E,6E)-farnesyl-diphosphate-specific ditrans,polycis-undecaprenyl-diphosphate synthase"/>
    <property type="match status" value="1"/>
</dbReference>
<dbReference type="CDD" id="cd00475">
    <property type="entry name" value="Cis_IPPS"/>
    <property type="match status" value="1"/>
</dbReference>
<dbReference type="GO" id="GO:0005829">
    <property type="term" value="C:cytosol"/>
    <property type="evidence" value="ECO:0007669"/>
    <property type="project" value="TreeGrafter"/>
</dbReference>
<feature type="active site" description="Proton acceptor" evidence="2">
    <location>
        <position position="69"/>
    </location>
</feature>
<dbReference type="OrthoDB" id="4191603at2"/>
<dbReference type="GO" id="GO:0008834">
    <property type="term" value="F:ditrans,polycis-undecaprenyl-diphosphate synthase [(2E,6E)-farnesyl-diphosphate specific] activity"/>
    <property type="evidence" value="ECO:0007669"/>
    <property type="project" value="TreeGrafter"/>
</dbReference>
<keyword evidence="2" id="KW-0460">Magnesium</keyword>
<feature type="binding site" evidence="2">
    <location>
        <position position="70"/>
    </location>
    <ligand>
        <name>substrate</name>
    </ligand>
</feature>
<evidence type="ECO:0000313" key="4">
    <source>
        <dbReference type="Proteomes" id="UP000305888"/>
    </source>
</evidence>
<dbReference type="InterPro" id="IPR036424">
    <property type="entry name" value="UPP_synth-like_sf"/>
</dbReference>
<proteinExistence type="inferred from homology"/>
<dbReference type="GO" id="GO:0000287">
    <property type="term" value="F:magnesium ion binding"/>
    <property type="evidence" value="ECO:0007669"/>
    <property type="project" value="UniProtKB-UniRule"/>
</dbReference>
<dbReference type="NCBIfam" id="TIGR00055">
    <property type="entry name" value="uppS"/>
    <property type="match status" value="1"/>
</dbReference>
<dbReference type="SUPFAM" id="SSF64005">
    <property type="entry name" value="Undecaprenyl diphosphate synthase"/>
    <property type="match status" value="1"/>
</dbReference>
<feature type="binding site" evidence="2">
    <location>
        <position position="26"/>
    </location>
    <ligand>
        <name>substrate</name>
    </ligand>
</feature>
<dbReference type="PANTHER" id="PTHR10291:SF0">
    <property type="entry name" value="DEHYDRODOLICHYL DIPHOSPHATE SYNTHASE 2"/>
    <property type="match status" value="1"/>
</dbReference>
<evidence type="ECO:0000313" key="3">
    <source>
        <dbReference type="EMBL" id="QDL92738.1"/>
    </source>
</evidence>
<organism evidence="3 4">
    <name type="scientific">Paroceanicella profunda</name>
    <dbReference type="NCBI Taxonomy" id="2579971"/>
    <lineage>
        <taxon>Bacteria</taxon>
        <taxon>Pseudomonadati</taxon>
        <taxon>Pseudomonadota</taxon>
        <taxon>Alphaproteobacteria</taxon>
        <taxon>Rhodobacterales</taxon>
        <taxon>Paracoccaceae</taxon>
        <taxon>Paroceanicella</taxon>
    </lineage>
</organism>
<sequence>MRDEARDQRGCMPAHVAIIMDGNGRWAESRGLSRLNGHRKGAEVVREVVRACPDLGLTHLTLFAFSTENWKRPVREVLGLMALFRRYIRAEADELATKGVQVRFIGERSRLHPSLQKLMAGLEARTAGNDQLVLTIAINYGGRDELTRAARALAQRVASGALAADAVTADVFADALDTTGLPDPDLVIRTSGEMRISNFLLWQAAYSEYAFVDVQWPDFSVPEFARVLHEFTKRERRFGAVTA</sequence>
<name>A0A5B8FI64_9RHOB</name>
<dbReference type="Gene3D" id="3.40.1180.10">
    <property type="entry name" value="Decaprenyl diphosphate synthase-like"/>
    <property type="match status" value="1"/>
</dbReference>
<feature type="binding site" evidence="2">
    <location>
        <position position="72"/>
    </location>
    <ligand>
        <name>substrate</name>
    </ligand>
</feature>
<comment type="similarity">
    <text evidence="2">Belongs to the UPP synthase family.</text>
</comment>
<keyword evidence="4" id="KW-1185">Reference proteome</keyword>
<feature type="binding site" evidence="2">
    <location>
        <position position="21"/>
    </location>
    <ligand>
        <name>Mg(2+)</name>
        <dbReference type="ChEBI" id="CHEBI:18420"/>
    </ligand>
</feature>
<gene>
    <name evidence="3" type="primary">uppS</name>
    <name evidence="3" type="ORF">FDP22_13660</name>
</gene>
<reference evidence="3 4" key="1">
    <citation type="submission" date="2019-06" db="EMBL/GenBank/DDBJ databases">
        <title>Genome sequence of Rhodobacteraceae bacterium D4M1.</title>
        <authorList>
            <person name="Cao J."/>
        </authorList>
    </citation>
    <scope>NUCLEOTIDE SEQUENCE [LARGE SCALE GENOMIC DNA]</scope>
    <source>
        <strain evidence="3 4">D4M1</strain>
    </source>
</reference>
<evidence type="ECO:0000256" key="2">
    <source>
        <dbReference type="HAMAP-Rule" id="MF_01139"/>
    </source>
</evidence>
<dbReference type="InterPro" id="IPR018520">
    <property type="entry name" value="UPP_synth-like_CS"/>
</dbReference>
<evidence type="ECO:0000256" key="1">
    <source>
        <dbReference type="ARBA" id="ARBA00022679"/>
    </source>
</evidence>
<comment type="function">
    <text evidence="2">Catalyzes the condensation of isopentenyl diphosphate (IPP) with allylic pyrophosphates generating different type of terpenoids.</text>
</comment>
<comment type="cofactor">
    <cofactor evidence="2">
        <name>Mg(2+)</name>
        <dbReference type="ChEBI" id="CHEBI:18420"/>
    </cofactor>
    <text evidence="2">Binds 2 magnesium ions per subunit.</text>
</comment>
<dbReference type="HAMAP" id="MF_01139">
    <property type="entry name" value="ISPT"/>
    <property type="match status" value="1"/>
</dbReference>
<dbReference type="AlphaFoldDB" id="A0A5B8FI64"/>
<dbReference type="Proteomes" id="UP000305888">
    <property type="component" value="Chromosome"/>
</dbReference>
<protein>
    <recommendedName>
        <fullName evidence="2">Isoprenyl transferase</fullName>
        <ecNumber evidence="2">2.5.1.-</ecNumber>
    </recommendedName>
</protein>
<keyword evidence="2" id="KW-0479">Metal-binding</keyword>
<feature type="active site" evidence="2">
    <location>
        <position position="21"/>
    </location>
</feature>
<accession>A0A5B8FI64</accession>
<feature type="binding site" evidence="2">
    <location>
        <begin position="22"/>
        <end position="25"/>
    </location>
    <ligand>
        <name>substrate</name>
    </ligand>
</feature>
<feature type="binding site" evidence="2">
    <location>
        <position position="34"/>
    </location>
    <ligand>
        <name>substrate</name>
    </ligand>
</feature>
<dbReference type="PANTHER" id="PTHR10291">
    <property type="entry name" value="DEHYDRODOLICHYL DIPHOSPHATE SYNTHASE FAMILY MEMBER"/>
    <property type="match status" value="1"/>
</dbReference>
<dbReference type="KEGG" id="ppru:FDP22_13660"/>
<dbReference type="EMBL" id="CP040818">
    <property type="protein sequence ID" value="QDL92738.1"/>
    <property type="molecule type" value="Genomic_DNA"/>
</dbReference>
<keyword evidence="1 2" id="KW-0808">Transferase</keyword>
<dbReference type="Pfam" id="PF01255">
    <property type="entry name" value="Prenyltransf"/>
    <property type="match status" value="1"/>
</dbReference>
<comment type="subunit">
    <text evidence="2">Homodimer.</text>
</comment>
<dbReference type="EC" id="2.5.1.-" evidence="2"/>
<dbReference type="GO" id="GO:0016094">
    <property type="term" value="P:polyprenol biosynthetic process"/>
    <property type="evidence" value="ECO:0007669"/>
    <property type="project" value="TreeGrafter"/>
</dbReference>
<feature type="binding site" evidence="2">
    <location>
        <position position="189"/>
    </location>
    <ligand>
        <name>substrate</name>
    </ligand>
</feature>
<dbReference type="InterPro" id="IPR001441">
    <property type="entry name" value="UPP_synth-like"/>
</dbReference>
<feature type="binding site" evidence="2">
    <location>
        <position position="38"/>
    </location>
    <ligand>
        <name>substrate</name>
    </ligand>
</feature>
<feature type="binding site" evidence="2">
    <location>
        <position position="208"/>
    </location>
    <ligand>
        <name>Mg(2+)</name>
        <dbReference type="ChEBI" id="CHEBI:18420"/>
    </ligand>
</feature>
<feature type="binding site" evidence="2">
    <location>
        <begin position="66"/>
        <end position="68"/>
    </location>
    <ligand>
        <name>substrate</name>
    </ligand>
</feature>
<feature type="binding site" evidence="2">
    <location>
        <begin position="195"/>
        <end position="197"/>
    </location>
    <ligand>
        <name>substrate</name>
    </ligand>
</feature>
<dbReference type="PROSITE" id="PS01066">
    <property type="entry name" value="UPP_SYNTHASE"/>
    <property type="match status" value="1"/>
</dbReference>